<dbReference type="InterPro" id="IPR012337">
    <property type="entry name" value="RNaseH-like_sf"/>
</dbReference>
<name>A0A4R3RES7_9HYPH</name>
<dbReference type="InterPro" id="IPR036397">
    <property type="entry name" value="RNaseH_sf"/>
</dbReference>
<dbReference type="Gene3D" id="3.30.420.10">
    <property type="entry name" value="Ribonuclease H-like superfamily/Ribonuclease H"/>
    <property type="match status" value="1"/>
</dbReference>
<gene>
    <name evidence="1" type="ORF">EV129_11323</name>
</gene>
<accession>A0A4R3RES7</accession>
<dbReference type="GO" id="GO:0003676">
    <property type="term" value="F:nucleic acid binding"/>
    <property type="evidence" value="ECO:0007669"/>
    <property type="project" value="InterPro"/>
</dbReference>
<protein>
    <recommendedName>
        <fullName evidence="3">Exonuclease</fullName>
    </recommendedName>
</protein>
<evidence type="ECO:0000313" key="2">
    <source>
        <dbReference type="Proteomes" id="UP000295507"/>
    </source>
</evidence>
<dbReference type="AlphaFoldDB" id="A0A4R3RES7"/>
<sequence length="223" mass="25218">MTDAPIAIPNILFLDLKTSGLYLRNESIDSNQQPWAPYIAAMQCNDAGQVINYFAGYIKPDSRMVKGGALEKHGIDHKACGRLGIPEARALGLLSDMLKVGPFESHMKIVTYGDMDKMVIASLFARFAISLNKPSNAFDRLWLTRPMTTFIDLQKPYAQQICKLPSEVETSIEYRWPRFTEAAEMIVGRRPGDRSDSLEDMLLLKDMYFELDRRGFFPEVQAA</sequence>
<proteinExistence type="predicted"/>
<dbReference type="SUPFAM" id="SSF53098">
    <property type="entry name" value="Ribonuclease H-like"/>
    <property type="match status" value="1"/>
</dbReference>
<evidence type="ECO:0000313" key="1">
    <source>
        <dbReference type="EMBL" id="TCU34040.1"/>
    </source>
</evidence>
<evidence type="ECO:0008006" key="3">
    <source>
        <dbReference type="Google" id="ProtNLM"/>
    </source>
</evidence>
<dbReference type="Proteomes" id="UP000295507">
    <property type="component" value="Unassembled WGS sequence"/>
</dbReference>
<dbReference type="RefSeq" id="WP_132552817.1">
    <property type="nucleotide sequence ID" value="NZ_SMBK01000013.1"/>
</dbReference>
<reference evidence="1 2" key="1">
    <citation type="submission" date="2019-03" db="EMBL/GenBank/DDBJ databases">
        <title>Genomic Encyclopedia of Type Strains, Phase IV (KMG-V): Genome sequencing to study the core and pangenomes of soil and plant-associated prokaryotes.</title>
        <authorList>
            <person name="Whitman W."/>
        </authorList>
    </citation>
    <scope>NUCLEOTIDE SEQUENCE [LARGE SCALE GENOMIC DNA]</scope>
    <source>
        <strain evidence="1 2">IE4868</strain>
    </source>
</reference>
<dbReference type="EMBL" id="SMBK01000013">
    <property type="protein sequence ID" value="TCU34040.1"/>
    <property type="molecule type" value="Genomic_DNA"/>
</dbReference>
<comment type="caution">
    <text evidence="1">The sequence shown here is derived from an EMBL/GenBank/DDBJ whole genome shotgun (WGS) entry which is preliminary data.</text>
</comment>
<organism evidence="1 2">
    <name type="scientific">Rhizobium azibense</name>
    <dbReference type="NCBI Taxonomy" id="1136135"/>
    <lineage>
        <taxon>Bacteria</taxon>
        <taxon>Pseudomonadati</taxon>
        <taxon>Pseudomonadota</taxon>
        <taxon>Alphaproteobacteria</taxon>
        <taxon>Hyphomicrobiales</taxon>
        <taxon>Rhizobiaceae</taxon>
        <taxon>Rhizobium/Agrobacterium group</taxon>
        <taxon>Rhizobium</taxon>
    </lineage>
</organism>